<dbReference type="EMBL" id="JAJEQR010000064">
    <property type="protein sequence ID" value="MCC2232379.1"/>
    <property type="molecule type" value="Genomic_DNA"/>
</dbReference>
<proteinExistence type="predicted"/>
<protein>
    <submittedName>
        <fullName evidence="1">Bacteriophage Gp15 family protein</fullName>
    </submittedName>
</protein>
<reference evidence="1" key="1">
    <citation type="submission" date="2021-10" db="EMBL/GenBank/DDBJ databases">
        <title>Anaerobic single-cell dispensing facilitates the cultivation of human gut bacteria.</title>
        <authorList>
            <person name="Afrizal A."/>
        </authorList>
    </citation>
    <scope>NUCLEOTIDE SEQUENCE</scope>
    <source>
        <strain evidence="1">CLA-AA-H215</strain>
    </source>
</reference>
<sequence>MWTRYPRKKRTDPYYDLFEDFDLILSSMRSQYGLSLASQEFRQMRWDEFAALLSGIGPETALGRVVAIRSETDPDILKHYTQEQRRIRDSWMARNKATISKEEMTDALENIKQALIQMAGGGG</sequence>
<name>A0AAE3ECI5_9FIRM</name>
<keyword evidence="2" id="KW-1185">Reference proteome</keyword>
<dbReference type="Pfam" id="PF06854">
    <property type="entry name" value="Phage_Gp15"/>
    <property type="match status" value="1"/>
</dbReference>
<accession>A0AAE3ECI5</accession>
<dbReference type="AlphaFoldDB" id="A0AAE3ECI5"/>
<dbReference type="Proteomes" id="UP001198182">
    <property type="component" value="Unassembled WGS sequence"/>
</dbReference>
<dbReference type="InterPro" id="IPR009660">
    <property type="entry name" value="Phage_A500_Gp15"/>
</dbReference>
<comment type="caution">
    <text evidence="1">The sequence shown here is derived from an EMBL/GenBank/DDBJ whole genome shotgun (WGS) entry which is preliminary data.</text>
</comment>
<organism evidence="1 2">
    <name type="scientific">Hominifimenecus microfluidus</name>
    <dbReference type="NCBI Taxonomy" id="2885348"/>
    <lineage>
        <taxon>Bacteria</taxon>
        <taxon>Bacillati</taxon>
        <taxon>Bacillota</taxon>
        <taxon>Clostridia</taxon>
        <taxon>Lachnospirales</taxon>
        <taxon>Lachnospiraceae</taxon>
        <taxon>Hominifimenecus</taxon>
    </lineage>
</organism>
<evidence type="ECO:0000313" key="1">
    <source>
        <dbReference type="EMBL" id="MCC2232379.1"/>
    </source>
</evidence>
<evidence type="ECO:0000313" key="2">
    <source>
        <dbReference type="Proteomes" id="UP001198182"/>
    </source>
</evidence>
<gene>
    <name evidence="1" type="ORF">LKD81_15495</name>
</gene>